<dbReference type="AlphaFoldDB" id="A0A821M0D7"/>
<organism evidence="2 3">
    <name type="scientific">Pieris macdunnoughi</name>
    <dbReference type="NCBI Taxonomy" id="345717"/>
    <lineage>
        <taxon>Eukaryota</taxon>
        <taxon>Metazoa</taxon>
        <taxon>Ecdysozoa</taxon>
        <taxon>Arthropoda</taxon>
        <taxon>Hexapoda</taxon>
        <taxon>Insecta</taxon>
        <taxon>Pterygota</taxon>
        <taxon>Neoptera</taxon>
        <taxon>Endopterygota</taxon>
        <taxon>Lepidoptera</taxon>
        <taxon>Glossata</taxon>
        <taxon>Ditrysia</taxon>
        <taxon>Papilionoidea</taxon>
        <taxon>Pieridae</taxon>
        <taxon>Pierinae</taxon>
        <taxon>Pieris</taxon>
    </lineage>
</organism>
<name>A0A821M0D7_9NEOP</name>
<gene>
    <name evidence="2" type="ORF">PMACD_LOCUS1214</name>
</gene>
<dbReference type="Proteomes" id="UP000663880">
    <property type="component" value="Unassembled WGS sequence"/>
</dbReference>
<dbReference type="EMBL" id="CAJOBZ010000002">
    <property type="protein sequence ID" value="CAF4759390.1"/>
    <property type="molecule type" value="Genomic_DNA"/>
</dbReference>
<feature type="region of interest" description="Disordered" evidence="1">
    <location>
        <begin position="1"/>
        <end position="90"/>
    </location>
</feature>
<comment type="caution">
    <text evidence="2">The sequence shown here is derived from an EMBL/GenBank/DDBJ whole genome shotgun (WGS) entry which is preliminary data.</text>
</comment>
<accession>A0A821M0D7</accession>
<evidence type="ECO:0000256" key="1">
    <source>
        <dbReference type="SAM" id="MobiDB-lite"/>
    </source>
</evidence>
<reference evidence="2" key="1">
    <citation type="submission" date="2021-02" db="EMBL/GenBank/DDBJ databases">
        <authorList>
            <person name="Steward A R."/>
        </authorList>
    </citation>
    <scope>NUCLEOTIDE SEQUENCE</scope>
</reference>
<feature type="compositionally biased region" description="Polar residues" evidence="1">
    <location>
        <begin position="40"/>
        <end position="52"/>
    </location>
</feature>
<evidence type="ECO:0000313" key="3">
    <source>
        <dbReference type="Proteomes" id="UP000663880"/>
    </source>
</evidence>
<keyword evidence="3" id="KW-1185">Reference proteome</keyword>
<protein>
    <submittedName>
        <fullName evidence="2">Uncharacterized protein</fullName>
    </submittedName>
</protein>
<dbReference type="OrthoDB" id="7050098at2759"/>
<sequence length="114" mass="11980">METRRTQAGLTRGMASALGLAGHSRRMAGRQAVTGLTRGRVTQSAARTNSRALLSPSDAGLSRAAGGGRARAHQVHGYDREAGPAPAHKSNFAHSHAFRALPPLYSIFRAGHIS</sequence>
<evidence type="ECO:0000313" key="2">
    <source>
        <dbReference type="EMBL" id="CAF4759390.1"/>
    </source>
</evidence>
<proteinExistence type="predicted"/>